<evidence type="ECO:0000313" key="2">
    <source>
        <dbReference type="Proteomes" id="UP000078200"/>
    </source>
</evidence>
<sequence length="125" mass="14043">MKVSLQEGTTKVTACRKSSSARELRKQGLRLKLVDWIRKHDLKSSLISEPKMTQFEKTHNTQTVMLQLLMPSGISNICWVASPKIIKSSSTITSTSTSTSTSNIYSHQVSQKIICFVALKLHHKK</sequence>
<evidence type="ECO:0000313" key="1">
    <source>
        <dbReference type="EnsemblMetazoa" id="GAUT032197-PA"/>
    </source>
</evidence>
<organism evidence="1 2">
    <name type="scientific">Glossina austeni</name>
    <name type="common">Savannah tsetse fly</name>
    <dbReference type="NCBI Taxonomy" id="7395"/>
    <lineage>
        <taxon>Eukaryota</taxon>
        <taxon>Metazoa</taxon>
        <taxon>Ecdysozoa</taxon>
        <taxon>Arthropoda</taxon>
        <taxon>Hexapoda</taxon>
        <taxon>Insecta</taxon>
        <taxon>Pterygota</taxon>
        <taxon>Neoptera</taxon>
        <taxon>Endopterygota</taxon>
        <taxon>Diptera</taxon>
        <taxon>Brachycera</taxon>
        <taxon>Muscomorpha</taxon>
        <taxon>Hippoboscoidea</taxon>
        <taxon>Glossinidae</taxon>
        <taxon>Glossina</taxon>
    </lineage>
</organism>
<reference evidence="1" key="1">
    <citation type="submission" date="2020-05" db="UniProtKB">
        <authorList>
            <consortium name="EnsemblMetazoa"/>
        </authorList>
    </citation>
    <scope>IDENTIFICATION</scope>
    <source>
        <strain evidence="1">TTRI</strain>
    </source>
</reference>
<dbReference type="EnsemblMetazoa" id="GAUT032197-RA">
    <property type="protein sequence ID" value="GAUT032197-PA"/>
    <property type="gene ID" value="GAUT032197"/>
</dbReference>
<dbReference type="VEuPathDB" id="VectorBase:GAUT032197"/>
<dbReference type="Proteomes" id="UP000078200">
    <property type="component" value="Unassembled WGS sequence"/>
</dbReference>
<name>A0A1A9VBR9_GLOAU</name>
<accession>A0A1A9VBR9</accession>
<protein>
    <submittedName>
        <fullName evidence="1">Uncharacterized protein</fullName>
    </submittedName>
</protein>
<proteinExistence type="predicted"/>
<dbReference type="AlphaFoldDB" id="A0A1A9VBR9"/>
<keyword evidence="2" id="KW-1185">Reference proteome</keyword>